<feature type="region of interest" description="Disordered" evidence="1">
    <location>
        <begin position="1"/>
        <end position="20"/>
    </location>
</feature>
<dbReference type="AlphaFoldDB" id="A0A9D2NCN4"/>
<sequence>MKYEEKKKGTAMEDTTPENTSGCRICISGDGATELWLEKNGSYGFCDRGRTWVSGTANVPTVNGTVPEEITGRKTVAGTEEKAVIFLFYGAEEPAALTRTVEFCPETESFTVLDEYAVTEDGKTVTESLYSPYPIRLTGGSAVIDADGKRAEVLVRNQENLRVERQERSFENGILYSAYCLKWEIARGRTYTCCQVELKN</sequence>
<dbReference type="Proteomes" id="UP000823849">
    <property type="component" value="Unassembled WGS sequence"/>
</dbReference>
<gene>
    <name evidence="2" type="ORF">H9705_07225</name>
</gene>
<dbReference type="EMBL" id="DWWU01000030">
    <property type="protein sequence ID" value="HJC15601.1"/>
    <property type="molecule type" value="Genomic_DNA"/>
</dbReference>
<evidence type="ECO:0000313" key="2">
    <source>
        <dbReference type="EMBL" id="HJC15601.1"/>
    </source>
</evidence>
<evidence type="ECO:0000256" key="1">
    <source>
        <dbReference type="SAM" id="MobiDB-lite"/>
    </source>
</evidence>
<reference evidence="2" key="2">
    <citation type="submission" date="2021-04" db="EMBL/GenBank/DDBJ databases">
        <authorList>
            <person name="Gilroy R."/>
        </authorList>
    </citation>
    <scope>NUCLEOTIDE SEQUENCE</scope>
    <source>
        <strain evidence="2">CHK185-5351</strain>
    </source>
</reference>
<organism evidence="2 3">
    <name type="scientific">Candidatus Fusicatenibacter intestinigallinarum</name>
    <dbReference type="NCBI Taxonomy" id="2838598"/>
    <lineage>
        <taxon>Bacteria</taxon>
        <taxon>Bacillati</taxon>
        <taxon>Bacillota</taxon>
        <taxon>Clostridia</taxon>
        <taxon>Lachnospirales</taxon>
        <taxon>Lachnospiraceae</taxon>
        <taxon>Fusicatenibacter</taxon>
    </lineage>
</organism>
<name>A0A9D2NCN4_9FIRM</name>
<evidence type="ECO:0000313" key="3">
    <source>
        <dbReference type="Proteomes" id="UP000823849"/>
    </source>
</evidence>
<accession>A0A9D2NCN4</accession>
<feature type="compositionally biased region" description="Basic and acidic residues" evidence="1">
    <location>
        <begin position="1"/>
        <end position="11"/>
    </location>
</feature>
<protein>
    <submittedName>
        <fullName evidence="2">Uncharacterized protein</fullName>
    </submittedName>
</protein>
<reference evidence="2" key="1">
    <citation type="journal article" date="2021" name="PeerJ">
        <title>Extensive microbial diversity within the chicken gut microbiome revealed by metagenomics and culture.</title>
        <authorList>
            <person name="Gilroy R."/>
            <person name="Ravi A."/>
            <person name="Getino M."/>
            <person name="Pursley I."/>
            <person name="Horton D.L."/>
            <person name="Alikhan N.F."/>
            <person name="Baker D."/>
            <person name="Gharbi K."/>
            <person name="Hall N."/>
            <person name="Watson M."/>
            <person name="Adriaenssens E.M."/>
            <person name="Foster-Nyarko E."/>
            <person name="Jarju S."/>
            <person name="Secka A."/>
            <person name="Antonio M."/>
            <person name="Oren A."/>
            <person name="Chaudhuri R.R."/>
            <person name="La Ragione R."/>
            <person name="Hildebrand F."/>
            <person name="Pallen M.J."/>
        </authorList>
    </citation>
    <scope>NUCLEOTIDE SEQUENCE</scope>
    <source>
        <strain evidence="2">CHK185-5351</strain>
    </source>
</reference>
<comment type="caution">
    <text evidence="2">The sequence shown here is derived from an EMBL/GenBank/DDBJ whole genome shotgun (WGS) entry which is preliminary data.</text>
</comment>
<proteinExistence type="predicted"/>